<comment type="caution">
    <text evidence="3">The sequence shown here is derived from an EMBL/GenBank/DDBJ whole genome shotgun (WGS) entry which is preliminary data.</text>
</comment>
<keyword evidence="1" id="KW-0175">Coiled coil</keyword>
<dbReference type="PATRIC" id="fig|1261658.3.peg.3"/>
<evidence type="ECO:0000256" key="1">
    <source>
        <dbReference type="SAM" id="Coils"/>
    </source>
</evidence>
<reference evidence="3 4" key="1">
    <citation type="submission" date="2014-01" db="EMBL/GenBank/DDBJ databases">
        <authorList>
            <person name="Zuccon D."/>
        </authorList>
    </citation>
    <scope>NUCLEOTIDE SEQUENCE [LARGE SCALE GENOMIC DNA]</scope>
    <source>
        <strain evidence="3 4">Y31</strain>
    </source>
</reference>
<evidence type="ECO:0000313" key="4">
    <source>
        <dbReference type="Proteomes" id="UP000078358"/>
    </source>
</evidence>
<proteinExistence type="predicted"/>
<accession>A0A179D0S9</accession>
<dbReference type="RefSeq" id="WP_064317841.1">
    <property type="nucleotide sequence ID" value="NZ_JACI01000001.1"/>
</dbReference>
<name>A0A179D0S9_BIBTR</name>
<dbReference type="AlphaFoldDB" id="A0A179D0S9"/>
<sequence>MWAEAVMTYAENQKVELQQAEQKAREAAEEAANAGDTTTALSKLQEAEQLKAEVERWETGGDQNEKRQQLQRH</sequence>
<gene>
    <name evidence="3" type="ORF">F480_00015</name>
</gene>
<dbReference type="EMBL" id="JACI01000001">
    <property type="protein sequence ID" value="OAQ15775.1"/>
    <property type="molecule type" value="Genomic_DNA"/>
</dbReference>
<evidence type="ECO:0000256" key="2">
    <source>
        <dbReference type="SAM" id="MobiDB-lite"/>
    </source>
</evidence>
<feature type="region of interest" description="Disordered" evidence="2">
    <location>
        <begin position="50"/>
        <end position="73"/>
    </location>
</feature>
<dbReference type="Proteomes" id="UP000078358">
    <property type="component" value="Unassembled WGS sequence"/>
</dbReference>
<organism evidence="3 4">
    <name type="scientific">Bibersteinia trehalosi Y31</name>
    <dbReference type="NCBI Taxonomy" id="1261658"/>
    <lineage>
        <taxon>Bacteria</taxon>
        <taxon>Pseudomonadati</taxon>
        <taxon>Pseudomonadota</taxon>
        <taxon>Gammaproteobacteria</taxon>
        <taxon>Pasteurellales</taxon>
        <taxon>Pasteurellaceae</taxon>
        <taxon>Bibersteinia</taxon>
    </lineage>
</organism>
<protein>
    <submittedName>
        <fullName evidence="3">Uncharacterized protein</fullName>
    </submittedName>
</protein>
<feature type="coiled-coil region" evidence="1">
    <location>
        <begin position="10"/>
        <end position="37"/>
    </location>
</feature>
<evidence type="ECO:0000313" key="3">
    <source>
        <dbReference type="EMBL" id="OAQ15775.1"/>
    </source>
</evidence>